<feature type="compositionally biased region" description="Low complexity" evidence="1">
    <location>
        <begin position="613"/>
        <end position="622"/>
    </location>
</feature>
<comment type="caution">
    <text evidence="2">The sequence shown here is derived from an EMBL/GenBank/DDBJ whole genome shotgun (WGS) entry which is preliminary data.</text>
</comment>
<feature type="compositionally biased region" description="Basic and acidic residues" evidence="1">
    <location>
        <begin position="670"/>
        <end position="680"/>
    </location>
</feature>
<evidence type="ECO:0000313" key="2">
    <source>
        <dbReference type="EMBL" id="CAF1406268.1"/>
    </source>
</evidence>
<name>A0A815LCP9_9BILA</name>
<dbReference type="AlphaFoldDB" id="A0A815LCP9"/>
<evidence type="ECO:0000313" key="3">
    <source>
        <dbReference type="EMBL" id="CAF3651299.1"/>
    </source>
</evidence>
<dbReference type="EMBL" id="CAJNOE010001260">
    <property type="protein sequence ID" value="CAF1406268.1"/>
    <property type="molecule type" value="Genomic_DNA"/>
</dbReference>
<dbReference type="Proteomes" id="UP000663868">
    <property type="component" value="Unassembled WGS sequence"/>
</dbReference>
<feature type="compositionally biased region" description="Polar residues" evidence="1">
    <location>
        <begin position="584"/>
        <end position="603"/>
    </location>
</feature>
<dbReference type="EMBL" id="CAJOBB010000325">
    <property type="protein sequence ID" value="CAF3651299.1"/>
    <property type="molecule type" value="Genomic_DNA"/>
</dbReference>
<feature type="compositionally biased region" description="Polar residues" evidence="1">
    <location>
        <begin position="684"/>
        <end position="703"/>
    </location>
</feature>
<accession>A0A815LCP9</accession>
<evidence type="ECO:0000256" key="1">
    <source>
        <dbReference type="SAM" id="MobiDB-lite"/>
    </source>
</evidence>
<dbReference type="Proteomes" id="UP000663860">
    <property type="component" value="Unassembled WGS sequence"/>
</dbReference>
<feature type="region of interest" description="Disordered" evidence="1">
    <location>
        <begin position="413"/>
        <end position="432"/>
    </location>
</feature>
<feature type="region of interest" description="Disordered" evidence="1">
    <location>
        <begin position="352"/>
        <end position="384"/>
    </location>
</feature>
<organism evidence="2 4">
    <name type="scientific">Adineta steineri</name>
    <dbReference type="NCBI Taxonomy" id="433720"/>
    <lineage>
        <taxon>Eukaryota</taxon>
        <taxon>Metazoa</taxon>
        <taxon>Spiralia</taxon>
        <taxon>Gnathifera</taxon>
        <taxon>Rotifera</taxon>
        <taxon>Eurotatoria</taxon>
        <taxon>Bdelloidea</taxon>
        <taxon>Adinetida</taxon>
        <taxon>Adinetidae</taxon>
        <taxon>Adineta</taxon>
    </lineage>
</organism>
<gene>
    <name evidence="2" type="ORF">IZO911_LOCUS39802</name>
    <name evidence="3" type="ORF">KXQ929_LOCUS7763</name>
</gene>
<sequence length="703" mass="77912">MGGRLGRNRLPTDPFYNAVSPAAIADPTGGLGVYDPYEEYGQEFMQSQSIGNMYGGPVTPRPSRYGGLYAQGLNQMPGVLPWNYGNYYLGNTTMQMMPFMMNKLGKYGQMQGMSMLGNSGSFGAAPVMPSMPCCMQQSFSMPNMPSTPCCTPQPYNNMSMAAPMMAAATPLPVAFNPLVQGMYPMASTSPVNWMTPSTFMSALTSGPMPYRPPAFDFPSNVGMVMAIPYGTPNPLLSSPTYSGISSSYSVAAGGPSWSSCYYGASRSPVSSPSPPVSYYPQQYNYQQQFPIPYSAPLALPYIEQIPAPSSMPVAPLSMPVAAPPMIPPESNQNTLVSATMSLSPSQATFIDNTYSQPVPMGPSRNSTRRTLTRNDTTNGSLPVYNPTDQSQFLIGQRISSSLSNSVLNKTDHSNFTISSGRHRNRSHRGRDTTSERFRRFIPSIPRLTYTNYNSCDYPARSDPILPPILCGELISDSGWLPREPTPPPIPSILTRKKKERPIYGTENAKSMLHTHVARVSFLPHRRRHHSNSSASEYDCTICQQQREKRRLREYYGSSTVSSLLSLPKEHTKHRIISNDSILSSTLYSPPTFQKESYKSSTIRLPTKIKNKSKSSSSERSNSPVLLRKSPLHDQRQNINMHDQRQNINMHDQRQNVTIHEVDEEEDDTIKEEPSERKLTDDNDSSMGKSEQHVSQISLDSKDT</sequence>
<proteinExistence type="predicted"/>
<feature type="compositionally biased region" description="Polar residues" evidence="1">
    <location>
        <begin position="636"/>
        <end position="657"/>
    </location>
</feature>
<protein>
    <submittedName>
        <fullName evidence="2">Uncharacterized protein</fullName>
    </submittedName>
</protein>
<evidence type="ECO:0000313" key="4">
    <source>
        <dbReference type="Proteomes" id="UP000663860"/>
    </source>
</evidence>
<reference evidence="2" key="1">
    <citation type="submission" date="2021-02" db="EMBL/GenBank/DDBJ databases">
        <authorList>
            <person name="Nowell W R."/>
        </authorList>
    </citation>
    <scope>NUCLEOTIDE SEQUENCE</scope>
</reference>
<feature type="region of interest" description="Disordered" evidence="1">
    <location>
        <begin position="584"/>
        <end position="703"/>
    </location>
</feature>